<evidence type="ECO:0000313" key="3">
    <source>
        <dbReference type="EMBL" id="TQJ07999.1"/>
    </source>
</evidence>
<feature type="transmembrane region" description="Helical" evidence="1">
    <location>
        <begin position="21"/>
        <end position="41"/>
    </location>
</feature>
<keyword evidence="1" id="KW-1133">Transmembrane helix</keyword>
<gene>
    <name evidence="3" type="ORF">FB458_1076</name>
</gene>
<dbReference type="InterPro" id="IPR027381">
    <property type="entry name" value="LytR/CpsA/Psr_C"/>
</dbReference>
<evidence type="ECO:0000256" key="1">
    <source>
        <dbReference type="SAM" id="Phobius"/>
    </source>
</evidence>
<dbReference type="Gene3D" id="3.30.70.2390">
    <property type="match status" value="1"/>
</dbReference>
<dbReference type="EMBL" id="VFMN01000001">
    <property type="protein sequence ID" value="TQJ07999.1"/>
    <property type="molecule type" value="Genomic_DNA"/>
</dbReference>
<accession>A0A542DY70</accession>
<keyword evidence="1" id="KW-0812">Transmembrane</keyword>
<dbReference type="OrthoDB" id="4864198at2"/>
<name>A0A542DY70_9MICO</name>
<feature type="domain" description="LytR/CpsA/Psr regulator C-terminal" evidence="2">
    <location>
        <begin position="81"/>
        <end position="168"/>
    </location>
</feature>
<organism evidence="3 4">
    <name type="scientific">Lapillicoccus jejuensis</name>
    <dbReference type="NCBI Taxonomy" id="402171"/>
    <lineage>
        <taxon>Bacteria</taxon>
        <taxon>Bacillati</taxon>
        <taxon>Actinomycetota</taxon>
        <taxon>Actinomycetes</taxon>
        <taxon>Micrococcales</taxon>
        <taxon>Intrasporangiaceae</taxon>
        <taxon>Lapillicoccus</taxon>
    </lineage>
</organism>
<evidence type="ECO:0000259" key="2">
    <source>
        <dbReference type="Pfam" id="PF13399"/>
    </source>
</evidence>
<keyword evidence="1" id="KW-0472">Membrane</keyword>
<keyword evidence="4" id="KW-1185">Reference proteome</keyword>
<dbReference type="AlphaFoldDB" id="A0A542DY70"/>
<reference evidence="3 4" key="1">
    <citation type="submission" date="2019-06" db="EMBL/GenBank/DDBJ databases">
        <title>Sequencing the genomes of 1000 actinobacteria strains.</title>
        <authorList>
            <person name="Klenk H.-P."/>
        </authorList>
    </citation>
    <scope>NUCLEOTIDE SEQUENCE [LARGE SCALE GENOMIC DNA]</scope>
    <source>
        <strain evidence="3 4">DSM 18607</strain>
    </source>
</reference>
<proteinExistence type="predicted"/>
<evidence type="ECO:0000313" key="4">
    <source>
        <dbReference type="Proteomes" id="UP000317893"/>
    </source>
</evidence>
<protein>
    <submittedName>
        <fullName evidence="3">LytR cell envelope-related transcriptional attenuator</fullName>
    </submittedName>
</protein>
<dbReference type="Proteomes" id="UP000317893">
    <property type="component" value="Unassembled WGS sequence"/>
</dbReference>
<comment type="caution">
    <text evidence="3">The sequence shown here is derived from an EMBL/GenBank/DDBJ whole genome shotgun (WGS) entry which is preliminary data.</text>
</comment>
<dbReference type="RefSeq" id="WP_141847400.1">
    <property type="nucleotide sequence ID" value="NZ_BAAAPR010000002.1"/>
</dbReference>
<sequence>MSYVVESASSRRARRRRRTAITLLVVVAMLAGAFYVASSYINRKEGAVAAPTPTTSCTTSGTAKAGAKATAQPAAAPKPSQVTVNVYNATSKTGLAGTTAKEVRTRGFVVGTVANDPLSKSVTGTGEIRFGKNGSAAATVVKAMLPTAAMVQDARADASVDLVLGDRYDALATPSTATTAPPC</sequence>
<dbReference type="Pfam" id="PF13399">
    <property type="entry name" value="LytR_C"/>
    <property type="match status" value="1"/>
</dbReference>